<protein>
    <submittedName>
        <fullName evidence="2">Uncharacterized protein</fullName>
    </submittedName>
</protein>
<dbReference type="AlphaFoldDB" id="A0AB37GPP5"/>
<sequence length="82" mass="9698">MINFTSKVLEIATHFSVFLIVFLGCLATVIILLCPIWLLLNNILYKRTKASIYFVSYIKNRHAFMEWKKEKKTKVYKPSIKK</sequence>
<organism evidence="2 3">
    <name type="scientific">Bacillus licheniformis</name>
    <dbReference type="NCBI Taxonomy" id="1402"/>
    <lineage>
        <taxon>Bacteria</taxon>
        <taxon>Bacillati</taxon>
        <taxon>Bacillota</taxon>
        <taxon>Bacilli</taxon>
        <taxon>Bacillales</taxon>
        <taxon>Bacillaceae</taxon>
        <taxon>Bacillus</taxon>
    </lineage>
</organism>
<dbReference type="RefSeq" id="WP_026579530.1">
    <property type="nucleotide sequence ID" value="NZ_CAMFKN010000002.1"/>
</dbReference>
<keyword evidence="1" id="KW-0812">Transmembrane</keyword>
<gene>
    <name evidence="2" type="ORF">I6G80_15070</name>
</gene>
<dbReference type="Proteomes" id="UP000595038">
    <property type="component" value="Chromosome"/>
</dbReference>
<keyword evidence="1" id="KW-1133">Transmembrane helix</keyword>
<reference evidence="2 3" key="1">
    <citation type="submission" date="2020-12" db="EMBL/GenBank/DDBJ databases">
        <title>FDA dAtabase for Regulatory Grade micrObial Sequences (FDA-ARGOS): Supporting development and validation of Infectious Disease Dx tests.</title>
        <authorList>
            <person name="Nelson B."/>
            <person name="Plummer A."/>
            <person name="Tallon L."/>
            <person name="Sadzewicz L."/>
            <person name="Zhao X."/>
            <person name="Boylan J."/>
            <person name="Ott S."/>
            <person name="Bowen H."/>
            <person name="Vavikolanu K."/>
            <person name="Mehta A."/>
            <person name="Aluvathingal J."/>
            <person name="Nadendla S."/>
            <person name="Myers T."/>
            <person name="Yan Y."/>
            <person name="Sichtig H."/>
        </authorList>
    </citation>
    <scope>NUCLEOTIDE SEQUENCE [LARGE SCALE GENOMIC DNA]</scope>
    <source>
        <strain evidence="2 3">FDAARGOS_923</strain>
    </source>
</reference>
<accession>A0AB37GPP5</accession>
<proteinExistence type="predicted"/>
<dbReference type="EMBL" id="CP065647">
    <property type="protein sequence ID" value="QPR71160.1"/>
    <property type="molecule type" value="Genomic_DNA"/>
</dbReference>
<evidence type="ECO:0000313" key="2">
    <source>
        <dbReference type="EMBL" id="QPR71160.1"/>
    </source>
</evidence>
<evidence type="ECO:0000313" key="3">
    <source>
        <dbReference type="Proteomes" id="UP000595038"/>
    </source>
</evidence>
<keyword evidence="1" id="KW-0472">Membrane</keyword>
<evidence type="ECO:0000256" key="1">
    <source>
        <dbReference type="SAM" id="Phobius"/>
    </source>
</evidence>
<dbReference type="PROSITE" id="PS51257">
    <property type="entry name" value="PROKAR_LIPOPROTEIN"/>
    <property type="match status" value="1"/>
</dbReference>
<feature type="transmembrane region" description="Helical" evidence="1">
    <location>
        <begin position="15"/>
        <end position="40"/>
    </location>
</feature>
<name>A0AB37GPP5_BACLI</name>